<dbReference type="Pfam" id="PF13895">
    <property type="entry name" value="Ig_2"/>
    <property type="match status" value="1"/>
</dbReference>
<reference evidence="7 8" key="1">
    <citation type="submission" date="2021-04" db="EMBL/GenBank/DDBJ databases">
        <authorList>
            <person name="De Guttry C."/>
            <person name="Zahm M."/>
            <person name="Klopp C."/>
            <person name="Cabau C."/>
            <person name="Louis A."/>
            <person name="Berthelot C."/>
            <person name="Parey E."/>
            <person name="Roest Crollius H."/>
            <person name="Montfort J."/>
            <person name="Robinson-Rechavi M."/>
            <person name="Bucao C."/>
            <person name="Bouchez O."/>
            <person name="Gislard M."/>
            <person name="Lluch J."/>
            <person name="Milhes M."/>
            <person name="Lampietro C."/>
            <person name="Lopez Roques C."/>
            <person name="Donnadieu C."/>
            <person name="Braasch I."/>
            <person name="Desvignes T."/>
            <person name="Postlethwait J."/>
            <person name="Bobe J."/>
            <person name="Wedekind C."/>
            <person name="Guiguen Y."/>
        </authorList>
    </citation>
    <scope>NUCLEOTIDE SEQUENCE [LARGE SCALE GENOMIC DNA]</scope>
    <source>
        <strain evidence="7">Cs_M1</strain>
        <tissue evidence="7">Blood</tissue>
    </source>
</reference>
<dbReference type="EMBL" id="JAGTTL010000002">
    <property type="protein sequence ID" value="KAK6326682.1"/>
    <property type="molecule type" value="Genomic_DNA"/>
</dbReference>
<dbReference type="InterPro" id="IPR007110">
    <property type="entry name" value="Ig-like_dom"/>
</dbReference>
<keyword evidence="4" id="KW-0393">Immunoglobulin domain</keyword>
<evidence type="ECO:0000256" key="1">
    <source>
        <dbReference type="ARBA" id="ARBA00022729"/>
    </source>
</evidence>
<dbReference type="Proteomes" id="UP001356427">
    <property type="component" value="Unassembled WGS sequence"/>
</dbReference>
<evidence type="ECO:0000256" key="2">
    <source>
        <dbReference type="ARBA" id="ARBA00023157"/>
    </source>
</evidence>
<evidence type="ECO:0000256" key="5">
    <source>
        <dbReference type="SAM" id="SignalP"/>
    </source>
</evidence>
<accession>A0AAN8MGI0</accession>
<name>A0AAN8MGI0_9TELE</name>
<evidence type="ECO:0000256" key="4">
    <source>
        <dbReference type="ARBA" id="ARBA00023319"/>
    </source>
</evidence>
<dbReference type="InterPro" id="IPR013783">
    <property type="entry name" value="Ig-like_fold"/>
</dbReference>
<keyword evidence="2" id="KW-1015">Disulfide bond</keyword>
<protein>
    <recommendedName>
        <fullName evidence="6">Ig-like domain-containing protein</fullName>
    </recommendedName>
</protein>
<organism evidence="7 8">
    <name type="scientific">Coregonus suidteri</name>
    <dbReference type="NCBI Taxonomy" id="861788"/>
    <lineage>
        <taxon>Eukaryota</taxon>
        <taxon>Metazoa</taxon>
        <taxon>Chordata</taxon>
        <taxon>Craniata</taxon>
        <taxon>Vertebrata</taxon>
        <taxon>Euteleostomi</taxon>
        <taxon>Actinopterygii</taxon>
        <taxon>Neopterygii</taxon>
        <taxon>Teleostei</taxon>
        <taxon>Protacanthopterygii</taxon>
        <taxon>Salmoniformes</taxon>
        <taxon>Salmonidae</taxon>
        <taxon>Coregoninae</taxon>
        <taxon>Coregonus</taxon>
    </lineage>
</organism>
<evidence type="ECO:0000313" key="7">
    <source>
        <dbReference type="EMBL" id="KAK6326682.1"/>
    </source>
</evidence>
<dbReference type="PROSITE" id="PS50835">
    <property type="entry name" value="IG_LIKE"/>
    <property type="match status" value="2"/>
</dbReference>
<gene>
    <name evidence="7" type="ORF">J4Q44_G00023270</name>
</gene>
<dbReference type="PANTHER" id="PTHR44337">
    <property type="entry name" value="CARCINOEMBRYONIC ANTIGEN-RELATED CELL ADHESION MOLECULE 8"/>
    <property type="match status" value="1"/>
</dbReference>
<feature type="domain" description="Ig-like" evidence="6">
    <location>
        <begin position="110"/>
        <end position="213"/>
    </location>
</feature>
<feature type="signal peptide" evidence="5">
    <location>
        <begin position="1"/>
        <end position="22"/>
    </location>
</feature>
<feature type="chain" id="PRO_5042949540" description="Ig-like domain-containing protein" evidence="5">
    <location>
        <begin position="23"/>
        <end position="331"/>
    </location>
</feature>
<dbReference type="AlphaFoldDB" id="A0AAN8MGI0"/>
<dbReference type="Pfam" id="PF13927">
    <property type="entry name" value="Ig_3"/>
    <property type="match status" value="1"/>
</dbReference>
<sequence length="331" mass="34630">MGETRGRVPHVLLLALIQGVLSSSTVEVLPSENPACAGNMVTLTLSPATQLQSGSWAVGGTQILTWSGGQQAVFPSHNGRASVNVSTGTLTLTSITVADSGVFVVQSTSPQLTATSTLTVLEPVSALRLVANNTGNLVEFKSSVSLFCSSSGSSLSYRWLNGNSEVTASDGIQLGDGNSTLTIVNVTRYNDGPFRCNAFNAVSNGTTEPLHLNISYGPDGVSFTVNRLNTTTSFLIGSTLTMSCSAQSNPQAEFQWAFNGKHLNGTSPDLKLYSAVESQSGLYSCLAFNNRTMSNSNVTRQITISSGSVSVQLGVSVWLVLLLSSLAGVLF</sequence>
<dbReference type="SUPFAM" id="SSF48726">
    <property type="entry name" value="Immunoglobulin"/>
    <property type="match status" value="3"/>
</dbReference>
<dbReference type="InterPro" id="IPR003598">
    <property type="entry name" value="Ig_sub2"/>
</dbReference>
<keyword evidence="8" id="KW-1185">Reference proteome</keyword>
<dbReference type="SMART" id="SM00409">
    <property type="entry name" value="IG"/>
    <property type="match status" value="3"/>
</dbReference>
<evidence type="ECO:0000313" key="8">
    <source>
        <dbReference type="Proteomes" id="UP001356427"/>
    </source>
</evidence>
<dbReference type="InterPro" id="IPR003599">
    <property type="entry name" value="Ig_sub"/>
</dbReference>
<dbReference type="PANTHER" id="PTHR44337:SF20">
    <property type="entry name" value="CARCINOEMBRYONIC ANTIGEN-RELATED CELL ADHESION MOLECULE 5-RELATED"/>
    <property type="match status" value="1"/>
</dbReference>
<keyword evidence="3" id="KW-0325">Glycoprotein</keyword>
<dbReference type="SMART" id="SM00408">
    <property type="entry name" value="IGc2"/>
    <property type="match status" value="2"/>
</dbReference>
<dbReference type="InterPro" id="IPR036179">
    <property type="entry name" value="Ig-like_dom_sf"/>
</dbReference>
<comment type="caution">
    <text evidence="7">The sequence shown here is derived from an EMBL/GenBank/DDBJ whole genome shotgun (WGS) entry which is preliminary data.</text>
</comment>
<evidence type="ECO:0000256" key="3">
    <source>
        <dbReference type="ARBA" id="ARBA00023180"/>
    </source>
</evidence>
<proteinExistence type="predicted"/>
<dbReference type="InterPro" id="IPR052598">
    <property type="entry name" value="IgSF_CEA-related"/>
</dbReference>
<feature type="domain" description="Ig-like" evidence="6">
    <location>
        <begin position="218"/>
        <end position="305"/>
    </location>
</feature>
<dbReference type="Gene3D" id="2.60.40.10">
    <property type="entry name" value="Immunoglobulins"/>
    <property type="match status" value="3"/>
</dbReference>
<evidence type="ECO:0000259" key="6">
    <source>
        <dbReference type="PROSITE" id="PS50835"/>
    </source>
</evidence>
<keyword evidence="1 5" id="KW-0732">Signal</keyword>